<dbReference type="EMBL" id="JACEFF010000079">
    <property type="protein sequence ID" value="KAH9644543.1"/>
    <property type="molecule type" value="Genomic_DNA"/>
</dbReference>
<reference evidence="3" key="1">
    <citation type="journal article" date="2021" name="G3 (Bethesda)">
        <title>Genome and transcriptome analysis of the beet armyworm Spodoptera exigua reveals targets for pest control. .</title>
        <authorList>
            <person name="Simon S."/>
            <person name="Breeschoten T."/>
            <person name="Jansen H.J."/>
            <person name="Dirks R.P."/>
            <person name="Schranz M.E."/>
            <person name="Ros V.I.D."/>
        </authorList>
    </citation>
    <scope>NUCLEOTIDE SEQUENCE</scope>
    <source>
        <strain evidence="3">TB_SE_WUR_2020</strain>
    </source>
</reference>
<dbReference type="SMART" id="SM00072">
    <property type="entry name" value="GuKc"/>
    <property type="match status" value="1"/>
</dbReference>
<dbReference type="SUPFAM" id="SSF52540">
    <property type="entry name" value="P-loop containing nucleoside triphosphate hydrolases"/>
    <property type="match status" value="1"/>
</dbReference>
<protein>
    <recommendedName>
        <fullName evidence="2">Guanylate kinase-like domain-containing protein</fullName>
    </recommendedName>
</protein>
<feature type="region of interest" description="Disordered" evidence="1">
    <location>
        <begin position="1"/>
        <end position="25"/>
    </location>
</feature>
<dbReference type="Pfam" id="PF00625">
    <property type="entry name" value="Guanylate_kin"/>
    <property type="match status" value="1"/>
</dbReference>
<dbReference type="AlphaFoldDB" id="A0A922MX00"/>
<dbReference type="InterPro" id="IPR050716">
    <property type="entry name" value="MAGUK"/>
</dbReference>
<evidence type="ECO:0000259" key="2">
    <source>
        <dbReference type="PROSITE" id="PS50052"/>
    </source>
</evidence>
<dbReference type="PROSITE" id="PS00856">
    <property type="entry name" value="GUANYLATE_KINASE_1"/>
    <property type="match status" value="1"/>
</dbReference>
<dbReference type="InterPro" id="IPR008144">
    <property type="entry name" value="Guanylate_kin-like_dom"/>
</dbReference>
<dbReference type="Proteomes" id="UP000814243">
    <property type="component" value="Unassembled WGS sequence"/>
</dbReference>
<dbReference type="PANTHER" id="PTHR23122">
    <property type="entry name" value="MEMBRANE-ASSOCIATED GUANYLATE KINASE MAGUK"/>
    <property type="match status" value="1"/>
</dbReference>
<dbReference type="Gene3D" id="3.40.50.300">
    <property type="entry name" value="P-loop containing nucleotide triphosphate hydrolases"/>
    <property type="match status" value="1"/>
</dbReference>
<dbReference type="PROSITE" id="PS50052">
    <property type="entry name" value="GUANYLATE_KINASE_2"/>
    <property type="match status" value="1"/>
</dbReference>
<dbReference type="InterPro" id="IPR020590">
    <property type="entry name" value="Guanylate_kinase_CS"/>
</dbReference>
<dbReference type="InterPro" id="IPR027417">
    <property type="entry name" value="P-loop_NTPase"/>
</dbReference>
<name>A0A922MX00_SPOEX</name>
<gene>
    <name evidence="3" type="ORF">HF086_002344</name>
</gene>
<evidence type="ECO:0000256" key="1">
    <source>
        <dbReference type="SAM" id="MobiDB-lite"/>
    </source>
</evidence>
<comment type="caution">
    <text evidence="3">The sequence shown here is derived from an EMBL/GenBank/DDBJ whole genome shotgun (WGS) entry which is preliminary data.</text>
</comment>
<accession>A0A922MX00</accession>
<sequence length="131" mass="15098">MIQEHSDRFGAVVPHTSRPPRPMEENGQSYWFVSREEMERDAHAGRFLEYGEHNGHLYGTHLDSIRAVMKEGKMCILDCAPQSLKLLHNSGEFLPFVVMIAAPGIEQLRNLTYASNRNLTVRNRNSCFYKF</sequence>
<evidence type="ECO:0000313" key="3">
    <source>
        <dbReference type="EMBL" id="KAH9644543.1"/>
    </source>
</evidence>
<evidence type="ECO:0000313" key="4">
    <source>
        <dbReference type="Proteomes" id="UP000814243"/>
    </source>
</evidence>
<proteinExistence type="predicted"/>
<dbReference type="InterPro" id="IPR008145">
    <property type="entry name" value="GK/Ca_channel_bsu"/>
</dbReference>
<feature type="domain" description="Guanylate kinase-like" evidence="2">
    <location>
        <begin position="1"/>
        <end position="131"/>
    </location>
</feature>
<organism evidence="3 4">
    <name type="scientific">Spodoptera exigua</name>
    <name type="common">Beet armyworm</name>
    <name type="synonym">Noctua fulgens</name>
    <dbReference type="NCBI Taxonomy" id="7107"/>
    <lineage>
        <taxon>Eukaryota</taxon>
        <taxon>Metazoa</taxon>
        <taxon>Ecdysozoa</taxon>
        <taxon>Arthropoda</taxon>
        <taxon>Hexapoda</taxon>
        <taxon>Insecta</taxon>
        <taxon>Pterygota</taxon>
        <taxon>Neoptera</taxon>
        <taxon>Endopterygota</taxon>
        <taxon>Lepidoptera</taxon>
        <taxon>Glossata</taxon>
        <taxon>Ditrysia</taxon>
        <taxon>Noctuoidea</taxon>
        <taxon>Noctuidae</taxon>
        <taxon>Amphipyrinae</taxon>
        <taxon>Spodoptera</taxon>
    </lineage>
</organism>
<dbReference type="FunFam" id="3.30.63.10:FF:000002">
    <property type="entry name" value="Guanylate kinase 1"/>
    <property type="match status" value="1"/>
</dbReference>